<reference evidence="1" key="2">
    <citation type="submission" date="2017-06" db="EMBL/GenBank/DDBJ databases">
        <title>WGS assembly of Brachypodium distachyon.</title>
        <authorList>
            <consortium name="The International Brachypodium Initiative"/>
            <person name="Lucas S."/>
            <person name="Harmon-Smith M."/>
            <person name="Lail K."/>
            <person name="Tice H."/>
            <person name="Grimwood J."/>
            <person name="Bruce D."/>
            <person name="Barry K."/>
            <person name="Shu S."/>
            <person name="Lindquist E."/>
            <person name="Wang M."/>
            <person name="Pitluck S."/>
            <person name="Vogel J.P."/>
            <person name="Garvin D.F."/>
            <person name="Mockler T.C."/>
            <person name="Schmutz J."/>
            <person name="Rokhsar D."/>
            <person name="Bevan M.W."/>
        </authorList>
    </citation>
    <scope>NUCLEOTIDE SEQUENCE</scope>
    <source>
        <strain evidence="1">Bd21</strain>
    </source>
</reference>
<accession>A0A0Q3GU61</accession>
<reference evidence="1 2" key="1">
    <citation type="journal article" date="2010" name="Nature">
        <title>Genome sequencing and analysis of the model grass Brachypodium distachyon.</title>
        <authorList>
            <consortium name="International Brachypodium Initiative"/>
        </authorList>
    </citation>
    <scope>NUCLEOTIDE SEQUENCE [LARGE SCALE GENOMIC DNA]</scope>
    <source>
        <strain evidence="1 2">Bd21</strain>
    </source>
</reference>
<dbReference type="Gramene" id="KQK14415">
    <property type="protein sequence ID" value="KQK14415"/>
    <property type="gene ID" value="BRADI_1g16082v3"/>
</dbReference>
<proteinExistence type="predicted"/>
<reference evidence="2" key="3">
    <citation type="submission" date="2018-08" db="UniProtKB">
        <authorList>
            <consortium name="EnsemblPlants"/>
        </authorList>
    </citation>
    <scope>IDENTIFICATION</scope>
    <source>
        <strain evidence="2">cv. Bd21</strain>
    </source>
</reference>
<dbReference type="EMBL" id="CM000880">
    <property type="protein sequence ID" value="KQK14415.1"/>
    <property type="molecule type" value="Genomic_DNA"/>
</dbReference>
<protein>
    <submittedName>
        <fullName evidence="1 2">Uncharacterized protein</fullName>
    </submittedName>
</protein>
<dbReference type="InParanoid" id="A0A0Q3GU61"/>
<gene>
    <name evidence="1" type="ORF">BRADI_1g16082v3</name>
</gene>
<dbReference type="Proteomes" id="UP000008810">
    <property type="component" value="Chromosome 1"/>
</dbReference>
<evidence type="ECO:0000313" key="1">
    <source>
        <dbReference type="EMBL" id="KQK14415.1"/>
    </source>
</evidence>
<keyword evidence="3" id="KW-1185">Reference proteome</keyword>
<dbReference type="AlphaFoldDB" id="A0A0Q3GU61"/>
<evidence type="ECO:0000313" key="2">
    <source>
        <dbReference type="EnsemblPlants" id="KQK14415"/>
    </source>
</evidence>
<sequence length="67" mass="7843">MDVTFFWIISEFNRRYFFSDVEDARRTVLGQSIFEMTGDYDIFSCGHNVGIGLDVSLLRGNLWAIWN</sequence>
<organism evidence="1">
    <name type="scientific">Brachypodium distachyon</name>
    <name type="common">Purple false brome</name>
    <name type="synonym">Trachynia distachya</name>
    <dbReference type="NCBI Taxonomy" id="15368"/>
    <lineage>
        <taxon>Eukaryota</taxon>
        <taxon>Viridiplantae</taxon>
        <taxon>Streptophyta</taxon>
        <taxon>Embryophyta</taxon>
        <taxon>Tracheophyta</taxon>
        <taxon>Spermatophyta</taxon>
        <taxon>Magnoliopsida</taxon>
        <taxon>Liliopsida</taxon>
        <taxon>Poales</taxon>
        <taxon>Poaceae</taxon>
        <taxon>BOP clade</taxon>
        <taxon>Pooideae</taxon>
        <taxon>Stipodae</taxon>
        <taxon>Brachypodieae</taxon>
        <taxon>Brachypodium</taxon>
    </lineage>
</organism>
<dbReference type="EnsemblPlants" id="KQK14415">
    <property type="protein sequence ID" value="KQK14415"/>
    <property type="gene ID" value="BRADI_1g16082v3"/>
</dbReference>
<evidence type="ECO:0000313" key="3">
    <source>
        <dbReference type="Proteomes" id="UP000008810"/>
    </source>
</evidence>
<name>A0A0Q3GU61_BRADI</name>